<feature type="compositionally biased region" description="Pro residues" evidence="1">
    <location>
        <begin position="1"/>
        <end position="15"/>
    </location>
</feature>
<evidence type="ECO:0000256" key="1">
    <source>
        <dbReference type="SAM" id="MobiDB-lite"/>
    </source>
</evidence>
<keyword evidence="2" id="KW-0812">Transmembrane</keyword>
<feature type="transmembrane region" description="Helical" evidence="2">
    <location>
        <begin position="54"/>
        <end position="78"/>
    </location>
</feature>
<feature type="region of interest" description="Disordered" evidence="1">
    <location>
        <begin position="1"/>
        <end position="44"/>
    </location>
</feature>
<dbReference type="InterPro" id="IPR021787">
    <property type="entry name" value="DUF3352"/>
</dbReference>
<accession>A0ABX5EGN7</accession>
<dbReference type="RefSeq" id="WP_106265444.1">
    <property type="nucleotide sequence ID" value="NZ_PVTX01000002.1"/>
</dbReference>
<dbReference type="Proteomes" id="UP000239895">
    <property type="component" value="Unassembled WGS sequence"/>
</dbReference>
<evidence type="ECO:0000313" key="4">
    <source>
        <dbReference type="Proteomes" id="UP000239895"/>
    </source>
</evidence>
<name>A0ABX5EGN7_9MICO</name>
<comment type="caution">
    <text evidence="3">The sequence shown here is derived from an EMBL/GenBank/DDBJ whole genome shotgun (WGS) entry which is preliminary data.</text>
</comment>
<gene>
    <name evidence="3" type="ORF">BCL65_102129</name>
</gene>
<evidence type="ECO:0000256" key="2">
    <source>
        <dbReference type="SAM" id="Phobius"/>
    </source>
</evidence>
<keyword evidence="2" id="KW-1133">Transmembrane helix</keyword>
<keyword evidence="4" id="KW-1185">Reference proteome</keyword>
<sequence length="636" mass="64811">MTDHPPPYPGTPAEPPTDDSAEPATPAEGSAPAADSAPAEAAAAAPVRRSRKGLVIGGSIAAGLLVLGGAGAAAYAMLDGGGAQPEAALPASTIGYVRVDLDPSAEQKINLLRLADRLPDLSADLGVEIDEDSDLKQVIAEAVTASGECDLDYDADIAPWIGDRGALAAVPGDDGEPQPVWVLAVTDEDAARPALESGLGCGETIGADQVAFTEGYAIVTDGVPAADVVADTEQGSLADDATFAADMAALGDPGLVSFWADAEAALDWSLAAIPELTDGALPENDLKNLEALTTAAGALRVNPDGIELETLSAGDEAVVAPYRASGTSVTTALPETTLLALGGSTTPDAVDDAWEQFRELYDSMGSSLGGGALMSSTGAGVTAPTGRTAPTGPVGGDVDPLEEYCLEASKESLGITGDDLSDDEQMMIDVFMDACTGAAAEEPATVADDPWGGAGQPDFDGMVALLEEEYDLRLPDDLKTLVGEQVVLAVDSRGLESLDAVEGMDDVSAGLRTVGDTDALQDLSGRIDSLLTESDMDPLATSPADDGFVFATNGAYADELAGDGGLGSTDAYRSVVSPEDVSGVMYVDVDRLTEVLRPVLESDPTALGYLEPLRAAGMTTSADDTYAKATFRVSFD</sequence>
<evidence type="ECO:0000313" key="3">
    <source>
        <dbReference type="EMBL" id="PRZ08587.1"/>
    </source>
</evidence>
<protein>
    <submittedName>
        <fullName evidence="3">Uncharacterized protein DUF3352</fullName>
    </submittedName>
</protein>
<proteinExistence type="predicted"/>
<keyword evidence="2" id="KW-0472">Membrane</keyword>
<feature type="compositionally biased region" description="Low complexity" evidence="1">
    <location>
        <begin position="26"/>
        <end position="44"/>
    </location>
</feature>
<organism evidence="3 4">
    <name type="scientific">Isoptericola halotolerans</name>
    <dbReference type="NCBI Taxonomy" id="300560"/>
    <lineage>
        <taxon>Bacteria</taxon>
        <taxon>Bacillati</taxon>
        <taxon>Actinomycetota</taxon>
        <taxon>Actinomycetes</taxon>
        <taxon>Micrococcales</taxon>
        <taxon>Promicromonosporaceae</taxon>
        <taxon>Isoptericola</taxon>
    </lineage>
</organism>
<dbReference type="EMBL" id="PVTX01000002">
    <property type="protein sequence ID" value="PRZ08587.1"/>
    <property type="molecule type" value="Genomic_DNA"/>
</dbReference>
<dbReference type="Pfam" id="PF11832">
    <property type="entry name" value="DUF3352"/>
    <property type="match status" value="1"/>
</dbReference>
<reference evidence="3 4" key="1">
    <citation type="submission" date="2018-03" db="EMBL/GenBank/DDBJ databases">
        <title>Comparative analysis of microorganisms from saline springs in Andes Mountain Range, Colombia.</title>
        <authorList>
            <person name="Rubin E."/>
        </authorList>
    </citation>
    <scope>NUCLEOTIDE SEQUENCE [LARGE SCALE GENOMIC DNA]</scope>
    <source>
        <strain evidence="3 4">CG 23</strain>
    </source>
</reference>